<proteinExistence type="predicted"/>
<dbReference type="AlphaFoldDB" id="A0A645CZI5"/>
<reference evidence="2" key="1">
    <citation type="submission" date="2019-08" db="EMBL/GenBank/DDBJ databases">
        <authorList>
            <person name="Kucharzyk K."/>
            <person name="Murdoch R.W."/>
            <person name="Higgins S."/>
            <person name="Loffler F."/>
        </authorList>
    </citation>
    <scope>NUCLEOTIDE SEQUENCE</scope>
</reference>
<feature type="transmembrane region" description="Helical" evidence="1">
    <location>
        <begin position="38"/>
        <end position="54"/>
    </location>
</feature>
<dbReference type="EMBL" id="VSSQ01031484">
    <property type="protein sequence ID" value="MPM82384.1"/>
    <property type="molecule type" value="Genomic_DNA"/>
</dbReference>
<sequence length="107" mass="12415">MGLRREAFLFWLKNTRDRNFEIVFEAAFNLFAIHKNSFVYLLVFYCITLFVMSIDGDIDFVVLFVNFNAAVVVAKSGVYRGGGLRCKIRCNQQPGNDECCFFHFYSV</sequence>
<keyword evidence="1" id="KW-0472">Membrane</keyword>
<evidence type="ECO:0000313" key="2">
    <source>
        <dbReference type="EMBL" id="MPM82384.1"/>
    </source>
</evidence>
<evidence type="ECO:0000256" key="1">
    <source>
        <dbReference type="SAM" id="Phobius"/>
    </source>
</evidence>
<keyword evidence="1" id="KW-0812">Transmembrane</keyword>
<gene>
    <name evidence="2" type="ORF">SDC9_129445</name>
</gene>
<protein>
    <submittedName>
        <fullName evidence="2">Uncharacterized protein</fullName>
    </submittedName>
</protein>
<accession>A0A645CZI5</accession>
<organism evidence="2">
    <name type="scientific">bioreactor metagenome</name>
    <dbReference type="NCBI Taxonomy" id="1076179"/>
    <lineage>
        <taxon>unclassified sequences</taxon>
        <taxon>metagenomes</taxon>
        <taxon>ecological metagenomes</taxon>
    </lineage>
</organism>
<name>A0A645CZI5_9ZZZZ</name>
<keyword evidence="1" id="KW-1133">Transmembrane helix</keyword>
<feature type="transmembrane region" description="Helical" evidence="1">
    <location>
        <begin position="60"/>
        <end position="79"/>
    </location>
</feature>
<comment type="caution">
    <text evidence="2">The sequence shown here is derived from an EMBL/GenBank/DDBJ whole genome shotgun (WGS) entry which is preliminary data.</text>
</comment>